<dbReference type="PANTHER" id="PTHR47003:SF3">
    <property type="entry name" value="SMALL RIBOSOMAL SUBUNIT PROTEIN MS81 (RPPR8)"/>
    <property type="match status" value="1"/>
</dbReference>
<proteinExistence type="predicted"/>
<dbReference type="PROSITE" id="PS51375">
    <property type="entry name" value="PPR"/>
    <property type="match status" value="3"/>
</dbReference>
<organism evidence="1 2">
    <name type="scientific">Punica granatum</name>
    <name type="common">Pomegranate</name>
    <dbReference type="NCBI Taxonomy" id="22663"/>
    <lineage>
        <taxon>Eukaryota</taxon>
        <taxon>Viridiplantae</taxon>
        <taxon>Streptophyta</taxon>
        <taxon>Embryophyta</taxon>
        <taxon>Tracheophyta</taxon>
        <taxon>Spermatophyta</taxon>
        <taxon>Magnoliopsida</taxon>
        <taxon>eudicotyledons</taxon>
        <taxon>Gunneridae</taxon>
        <taxon>Pentapetalae</taxon>
        <taxon>rosids</taxon>
        <taxon>malvids</taxon>
        <taxon>Myrtales</taxon>
        <taxon>Lythraceae</taxon>
        <taxon>Punica</taxon>
    </lineage>
</organism>
<dbReference type="OrthoDB" id="777957at2759"/>
<dbReference type="EMBL" id="PGOL01000479">
    <property type="protein sequence ID" value="PKI69882.1"/>
    <property type="molecule type" value="Genomic_DNA"/>
</dbReference>
<dbReference type="Pfam" id="PF01535">
    <property type="entry name" value="PPR"/>
    <property type="match status" value="4"/>
</dbReference>
<evidence type="ECO:0000313" key="1">
    <source>
        <dbReference type="EMBL" id="PKI69882.1"/>
    </source>
</evidence>
<dbReference type="GO" id="GO:0008380">
    <property type="term" value="P:RNA splicing"/>
    <property type="evidence" value="ECO:0007669"/>
    <property type="project" value="InterPro"/>
</dbReference>
<gene>
    <name evidence="1" type="ORF">CRG98_009757</name>
</gene>
<evidence type="ECO:0000313" key="2">
    <source>
        <dbReference type="Proteomes" id="UP000233551"/>
    </source>
</evidence>
<dbReference type="STRING" id="22663.A0A2I0KN16"/>
<sequence>MRHSWRFLLLRSRHLRSNSLSHFPHFPSVQSAPNLSSVRHVSSFFASSQLTSFANPSAARGYTSEAAIELKDSDHMALVGDIFSKFEDLSDIRREIELHNVAITHDLILKVLKGLDASPDVARKFFGWVSDSNGERLSSKSYNSMLRILGFNGFDQEFWDLIEVMTRKGYGVSKGVRDKVLEKFEKEGRNSDMEKLRGVFASGSIDKSLEKMCARICRIVQNEAWSEEVEGKLRELNFEFSSDSVIMMLENLAAEPSKAFIFFKWLEESGCIEHDKRTFNAVARVLGREDSVDKFWKVVDEMRAAGYELEKDTYTIVLKRFLDRKMIKESVNLYEFAMGGSDKPSAQDCTFLLKKIAVSKSFDLALFSRVVNAFYEGGDGGVLTDTMLSAVVKSLASVSRLGKCNKVLKAMKENGYVPSSSMQSKIAFQLSSSGRKKQADDLIKVSGNNPDHQTWMSLIEGHCVAGDLEKASEYFKEMVKKEEGASVTNAFESLVSYYCRRNRAIDASKLMHDCISGDNLKPRHSTYKLLISKLLVQGGFKDALGLLSVMKSHGFPPFLDPFVEYISKSGTGGDAVAFSKAVTSKRFPSASVYIRLFEAFFEARRRKEAQEFLSKCPKHIRDHADVLNLFCPKSKGRVAVSS</sequence>
<protein>
    <submittedName>
        <fullName evidence="1">Uncharacterized protein</fullName>
    </submittedName>
</protein>
<dbReference type="Gene3D" id="1.25.40.10">
    <property type="entry name" value="Tetratricopeptide repeat domain"/>
    <property type="match status" value="3"/>
</dbReference>
<dbReference type="Proteomes" id="UP000233551">
    <property type="component" value="Unassembled WGS sequence"/>
</dbReference>
<name>A0A2I0KN16_PUNGR</name>
<reference evidence="1 2" key="1">
    <citation type="submission" date="2017-11" db="EMBL/GenBank/DDBJ databases">
        <title>De-novo sequencing of pomegranate (Punica granatum L.) genome.</title>
        <authorList>
            <person name="Akparov Z."/>
            <person name="Amiraslanov A."/>
            <person name="Hajiyeva S."/>
            <person name="Abbasov M."/>
            <person name="Kaur K."/>
            <person name="Hamwieh A."/>
            <person name="Solovyev V."/>
            <person name="Salamov A."/>
            <person name="Braich B."/>
            <person name="Kosarev P."/>
            <person name="Mahmoud A."/>
            <person name="Hajiyev E."/>
            <person name="Babayeva S."/>
            <person name="Izzatullayeva V."/>
            <person name="Mammadov A."/>
            <person name="Mammadov A."/>
            <person name="Sharifova S."/>
            <person name="Ojaghi J."/>
            <person name="Eynullazada K."/>
            <person name="Bayramov B."/>
            <person name="Abdulazimova A."/>
            <person name="Shahmuradov I."/>
        </authorList>
    </citation>
    <scope>NUCLEOTIDE SEQUENCE [LARGE SCALE GENOMIC DNA]</scope>
    <source>
        <strain evidence="2">cv. AG2017</strain>
        <tissue evidence="1">Leaf</tissue>
    </source>
</reference>
<dbReference type="GeneID" id="116203530"/>
<comment type="caution">
    <text evidence="1">The sequence shown here is derived from an EMBL/GenBank/DDBJ whole genome shotgun (WGS) entry which is preliminary data.</text>
</comment>
<dbReference type="PANTHER" id="PTHR47003">
    <property type="entry name" value="OS01G0970900 PROTEIN"/>
    <property type="match status" value="1"/>
</dbReference>
<accession>A0A2I0KN16</accession>
<dbReference type="InterPro" id="IPR002885">
    <property type="entry name" value="PPR_rpt"/>
</dbReference>
<dbReference type="InterPro" id="IPR011990">
    <property type="entry name" value="TPR-like_helical_dom_sf"/>
</dbReference>
<dbReference type="NCBIfam" id="TIGR00756">
    <property type="entry name" value="PPR"/>
    <property type="match status" value="2"/>
</dbReference>
<dbReference type="AlphaFoldDB" id="A0A2I0KN16"/>
<keyword evidence="2" id="KW-1185">Reference proteome</keyword>
<dbReference type="InterPro" id="IPR044578">
    <property type="entry name" value="BIR6-like"/>
</dbReference>